<evidence type="ECO:0000259" key="2">
    <source>
        <dbReference type="Pfam" id="PF02486"/>
    </source>
</evidence>
<feature type="domain" description="Replication initiation protein-like C-terminal" evidence="2">
    <location>
        <begin position="113"/>
        <end position="186"/>
    </location>
</feature>
<dbReference type="InterPro" id="IPR003491">
    <property type="entry name" value="REP-like_C"/>
</dbReference>
<geneLocation type="plasmid" evidence="3">
    <name>pRGRH0716</name>
</geneLocation>
<dbReference type="EMBL" id="LN853333">
    <property type="protein sequence ID" value="CRY95676.1"/>
    <property type="molecule type" value="Genomic_DNA"/>
</dbReference>
<keyword evidence="3" id="KW-0614">Plasmid</keyword>
<sequence length="341" mass="38262">MPKTHVDWFGFRAKDTPDVMAMALSEVVPDHIAISLSKRKTGWRSFESSFDVWLTDTRGNPETDCCRVGMAMTGGEAVKGWSMLSLSGEGCGWVTDWGRAMDVCTDQLPAFELKRVDLALDRFDGSHWHEVDAAWAAGEFCPPGGGKKPKAKPIDSRRPEDGRTYYVGSRESAKFYRGYEKGMQILGPQLVAAQQKDPEGFDLAAFLLRDEVRIDKSGDEPRLMTFQVSDWWRDEVEFKPVDSPLPLDIVEQRDQYFAGAYPYLAKVLPTVEAQPLITRRERMPQLELAAMLETIRRQYGNSLFTASAAYYGDIGAVWSKIVGKKHNKALVEAGVLLVDHD</sequence>
<dbReference type="AlphaFoldDB" id="A0A0H5Q128"/>
<accession>A0A0H5Q128</accession>
<evidence type="ECO:0000256" key="1">
    <source>
        <dbReference type="SAM" id="MobiDB-lite"/>
    </source>
</evidence>
<organism evidence="3">
    <name type="scientific">uncultured prokaryote</name>
    <dbReference type="NCBI Taxonomy" id="198431"/>
    <lineage>
        <taxon>unclassified sequences</taxon>
        <taxon>environmental samples</taxon>
    </lineage>
</organism>
<feature type="region of interest" description="Disordered" evidence="1">
    <location>
        <begin position="142"/>
        <end position="161"/>
    </location>
</feature>
<feature type="compositionally biased region" description="Basic and acidic residues" evidence="1">
    <location>
        <begin position="152"/>
        <end position="161"/>
    </location>
</feature>
<proteinExistence type="predicted"/>
<protein>
    <recommendedName>
        <fullName evidence="2">Replication initiation protein-like C-terminal domain-containing protein</fullName>
    </recommendedName>
</protein>
<dbReference type="Pfam" id="PF02486">
    <property type="entry name" value="Rep_trans"/>
    <property type="match status" value="1"/>
</dbReference>
<reference evidence="3" key="1">
    <citation type="submission" date="2015-06" db="EMBL/GenBank/DDBJ databases">
        <authorList>
            <person name="Joergensen T."/>
        </authorList>
    </citation>
    <scope>NUCLEOTIDE SEQUENCE</scope>
    <source>
        <plasmid evidence="3">pRGRH0716</plasmid>
    </source>
</reference>
<name>A0A0H5Q128_9ZZZZ</name>
<evidence type="ECO:0000313" key="3">
    <source>
        <dbReference type="EMBL" id="CRY95676.1"/>
    </source>
</evidence>
<reference evidence="3" key="2">
    <citation type="submission" date="2015-07" db="EMBL/GenBank/DDBJ databases">
        <title>Plasmids, circular viruses and viroids from rat gut.</title>
        <authorList>
            <person name="Jorgensen T.J."/>
            <person name="Hansen M.A."/>
            <person name="Xu Z."/>
            <person name="Tabak M.A."/>
            <person name="Sorensen S.J."/>
            <person name="Hansen L.H."/>
        </authorList>
    </citation>
    <scope>NUCLEOTIDE SEQUENCE</scope>
    <source>
        <plasmid evidence="3">pRGRH0716</plasmid>
    </source>
</reference>